<sequence>MSGAHLPTSYCSGLAFYHHSPKIEYQDRFARTPVPSISWRNSQTARKSTGGRKPSRPKAQSGSFFSHPATPASVPSSSTVLPFNKSTVDPDTSHHDIPRRMKQTARKSTGGKGREHRPHGDA</sequence>
<evidence type="ECO:0000313" key="2">
    <source>
        <dbReference type="EMBL" id="KAG7442571.1"/>
    </source>
</evidence>
<dbReference type="EMBL" id="MU250550">
    <property type="protein sequence ID" value="KAG7442571.1"/>
    <property type="molecule type" value="Genomic_DNA"/>
</dbReference>
<dbReference type="Proteomes" id="UP000812287">
    <property type="component" value="Unassembled WGS sequence"/>
</dbReference>
<keyword evidence="3" id="KW-1185">Reference proteome</keyword>
<dbReference type="RefSeq" id="XP_043036071.1">
    <property type="nucleotide sequence ID" value="XM_043180695.1"/>
</dbReference>
<reference evidence="2" key="1">
    <citation type="submission" date="2020-11" db="EMBL/GenBank/DDBJ databases">
        <title>Adaptations for nitrogen fixation in a non-lichenized fungal sporocarp promotes dispersal by wood-feeding termites.</title>
        <authorList>
            <consortium name="DOE Joint Genome Institute"/>
            <person name="Koch R.A."/>
            <person name="Yoon G."/>
            <person name="Arayal U."/>
            <person name="Lail K."/>
            <person name="Amirebrahimi M."/>
            <person name="Labutti K."/>
            <person name="Lipzen A."/>
            <person name="Riley R."/>
            <person name="Barry K."/>
            <person name="Henrissat B."/>
            <person name="Grigoriev I.V."/>
            <person name="Herr J.R."/>
            <person name="Aime M.C."/>
        </authorList>
    </citation>
    <scope>NUCLEOTIDE SEQUENCE</scope>
    <source>
        <strain evidence="2">MCA 3950</strain>
    </source>
</reference>
<proteinExistence type="predicted"/>
<comment type="caution">
    <text evidence="2">The sequence shown here is derived from an EMBL/GenBank/DDBJ whole genome shotgun (WGS) entry which is preliminary data.</text>
</comment>
<evidence type="ECO:0000313" key="3">
    <source>
        <dbReference type="Proteomes" id="UP000812287"/>
    </source>
</evidence>
<name>A0A9P7VMB3_9AGAR</name>
<feature type="region of interest" description="Disordered" evidence="1">
    <location>
        <begin position="31"/>
        <end position="122"/>
    </location>
</feature>
<evidence type="ECO:0000256" key="1">
    <source>
        <dbReference type="SAM" id="MobiDB-lite"/>
    </source>
</evidence>
<dbReference type="GeneID" id="66102991"/>
<dbReference type="AlphaFoldDB" id="A0A9P7VMB3"/>
<dbReference type="OrthoDB" id="2978667at2759"/>
<feature type="compositionally biased region" description="Low complexity" evidence="1">
    <location>
        <begin position="68"/>
        <end position="82"/>
    </location>
</feature>
<gene>
    <name evidence="2" type="ORF">BT62DRAFT_375743</name>
</gene>
<protein>
    <submittedName>
        <fullName evidence="2">Uncharacterized protein</fullName>
    </submittedName>
</protein>
<feature type="compositionally biased region" description="Polar residues" evidence="1">
    <location>
        <begin position="38"/>
        <end position="47"/>
    </location>
</feature>
<accession>A0A9P7VMB3</accession>
<organism evidence="2 3">
    <name type="scientific">Guyanagaster necrorhizus</name>
    <dbReference type="NCBI Taxonomy" id="856835"/>
    <lineage>
        <taxon>Eukaryota</taxon>
        <taxon>Fungi</taxon>
        <taxon>Dikarya</taxon>
        <taxon>Basidiomycota</taxon>
        <taxon>Agaricomycotina</taxon>
        <taxon>Agaricomycetes</taxon>
        <taxon>Agaricomycetidae</taxon>
        <taxon>Agaricales</taxon>
        <taxon>Marasmiineae</taxon>
        <taxon>Physalacriaceae</taxon>
        <taxon>Guyanagaster</taxon>
    </lineage>
</organism>